<dbReference type="Pfam" id="PF25403">
    <property type="entry name" value="zf-C2H2_ZFAND2"/>
    <property type="match status" value="1"/>
</dbReference>
<dbReference type="Pfam" id="PF01428">
    <property type="entry name" value="zf-AN1"/>
    <property type="match status" value="2"/>
</dbReference>
<dbReference type="InterPro" id="IPR000058">
    <property type="entry name" value="Znf_AN1"/>
</dbReference>
<keyword evidence="1" id="KW-0479">Metal-binding</keyword>
<feature type="region of interest" description="Disordered" evidence="6">
    <location>
        <begin position="187"/>
        <end position="230"/>
    </location>
</feature>
<dbReference type="PROSITE" id="PS51039">
    <property type="entry name" value="ZF_AN1"/>
    <property type="match status" value="1"/>
</dbReference>
<evidence type="ECO:0000256" key="5">
    <source>
        <dbReference type="PROSITE-ProRule" id="PRU00449"/>
    </source>
</evidence>
<keyword evidence="3 5" id="KW-0863">Zinc-finger</keyword>
<evidence type="ECO:0000256" key="1">
    <source>
        <dbReference type="ARBA" id="ARBA00022723"/>
    </source>
</evidence>
<keyword evidence="9" id="KW-1185">Reference proteome</keyword>
<dbReference type="SMART" id="SM00154">
    <property type="entry name" value="ZnF_AN1"/>
    <property type="match status" value="2"/>
</dbReference>
<feature type="domain" description="AN1-type" evidence="7">
    <location>
        <begin position="100"/>
        <end position="148"/>
    </location>
</feature>
<accession>A0AAD7CB24</accession>
<dbReference type="EMBL" id="JARKIF010000003">
    <property type="protein sequence ID" value="KAJ7644168.1"/>
    <property type="molecule type" value="Genomic_DNA"/>
</dbReference>
<sequence length="259" mass="27884">MAAPRQDHMLSVGTQCSHSSCLLVDFLPIKCQGCQESFCRDHFMPVAHECPKYDPSKFDRIAPNCPLCSVPVPFMPGQDPNLAMESHFNNCTAMTGKPKARSNPVCAKARCGKTLFSPIRCNKCSQQFCPAHRFPADHTCTAPAAQPGKTTGPTAASRLLDLKPKASAAGAATVGAIKTMASSAQAGASRASQAPKPAIQTPNLFSKTDRRAKAERESRRKAMHERAKKGLLSEEEKLILAAEDAEHARHGQGKDCIVM</sequence>
<evidence type="ECO:0000256" key="6">
    <source>
        <dbReference type="SAM" id="MobiDB-lite"/>
    </source>
</evidence>
<proteinExistence type="predicted"/>
<evidence type="ECO:0000256" key="4">
    <source>
        <dbReference type="ARBA" id="ARBA00022833"/>
    </source>
</evidence>
<dbReference type="PANTHER" id="PTHR14677:SF40">
    <property type="entry name" value="CDC48-ASSOCIATED UBIQUITIN-LIKE_ZINC FINGER PROTEIN 1"/>
    <property type="match status" value="1"/>
</dbReference>
<keyword evidence="2" id="KW-0677">Repeat</keyword>
<dbReference type="PANTHER" id="PTHR14677">
    <property type="entry name" value="ARSENITE INDUCUBLE RNA ASSOCIATED PROTEIN AIP-1-RELATED"/>
    <property type="match status" value="1"/>
</dbReference>
<dbReference type="InterPro" id="IPR035896">
    <property type="entry name" value="AN1-like_Znf"/>
</dbReference>
<dbReference type="Proteomes" id="UP001221142">
    <property type="component" value="Unassembled WGS sequence"/>
</dbReference>
<protein>
    <recommendedName>
        <fullName evidence="7">AN1-type domain-containing protein</fullName>
    </recommendedName>
</protein>
<evidence type="ECO:0000259" key="7">
    <source>
        <dbReference type="PROSITE" id="PS51039"/>
    </source>
</evidence>
<evidence type="ECO:0000256" key="2">
    <source>
        <dbReference type="ARBA" id="ARBA00022737"/>
    </source>
</evidence>
<dbReference type="AlphaFoldDB" id="A0AAD7CB24"/>
<organism evidence="8 9">
    <name type="scientific">Roridomyces roridus</name>
    <dbReference type="NCBI Taxonomy" id="1738132"/>
    <lineage>
        <taxon>Eukaryota</taxon>
        <taxon>Fungi</taxon>
        <taxon>Dikarya</taxon>
        <taxon>Basidiomycota</taxon>
        <taxon>Agaricomycotina</taxon>
        <taxon>Agaricomycetes</taxon>
        <taxon>Agaricomycetidae</taxon>
        <taxon>Agaricales</taxon>
        <taxon>Marasmiineae</taxon>
        <taxon>Mycenaceae</taxon>
        <taxon>Roridomyces</taxon>
    </lineage>
</organism>
<evidence type="ECO:0000256" key="3">
    <source>
        <dbReference type="ARBA" id="ARBA00022771"/>
    </source>
</evidence>
<dbReference type="Gene3D" id="4.10.1110.10">
    <property type="entry name" value="AN1-like Zinc finger"/>
    <property type="match status" value="2"/>
</dbReference>
<keyword evidence="4" id="KW-0862">Zinc</keyword>
<evidence type="ECO:0000313" key="9">
    <source>
        <dbReference type="Proteomes" id="UP001221142"/>
    </source>
</evidence>
<reference evidence="8" key="1">
    <citation type="submission" date="2023-03" db="EMBL/GenBank/DDBJ databases">
        <title>Massive genome expansion in bonnet fungi (Mycena s.s.) driven by repeated elements and novel gene families across ecological guilds.</title>
        <authorList>
            <consortium name="Lawrence Berkeley National Laboratory"/>
            <person name="Harder C.B."/>
            <person name="Miyauchi S."/>
            <person name="Viragh M."/>
            <person name="Kuo A."/>
            <person name="Thoen E."/>
            <person name="Andreopoulos B."/>
            <person name="Lu D."/>
            <person name="Skrede I."/>
            <person name="Drula E."/>
            <person name="Henrissat B."/>
            <person name="Morin E."/>
            <person name="Kohler A."/>
            <person name="Barry K."/>
            <person name="LaButti K."/>
            <person name="Morin E."/>
            <person name="Salamov A."/>
            <person name="Lipzen A."/>
            <person name="Mereny Z."/>
            <person name="Hegedus B."/>
            <person name="Baldrian P."/>
            <person name="Stursova M."/>
            <person name="Weitz H."/>
            <person name="Taylor A."/>
            <person name="Grigoriev I.V."/>
            <person name="Nagy L.G."/>
            <person name="Martin F."/>
            <person name="Kauserud H."/>
        </authorList>
    </citation>
    <scope>NUCLEOTIDE SEQUENCE</scope>
    <source>
        <strain evidence="8">9284</strain>
    </source>
</reference>
<dbReference type="GO" id="GO:0005737">
    <property type="term" value="C:cytoplasm"/>
    <property type="evidence" value="ECO:0007669"/>
    <property type="project" value="TreeGrafter"/>
</dbReference>
<feature type="compositionally biased region" description="Basic and acidic residues" evidence="6">
    <location>
        <begin position="207"/>
        <end position="220"/>
    </location>
</feature>
<evidence type="ECO:0000313" key="8">
    <source>
        <dbReference type="EMBL" id="KAJ7644168.1"/>
    </source>
</evidence>
<comment type="caution">
    <text evidence="8">The sequence shown here is derived from an EMBL/GenBank/DDBJ whole genome shotgun (WGS) entry which is preliminary data.</text>
</comment>
<dbReference type="GO" id="GO:0008270">
    <property type="term" value="F:zinc ion binding"/>
    <property type="evidence" value="ECO:0007669"/>
    <property type="project" value="UniProtKB-KW"/>
</dbReference>
<dbReference type="SUPFAM" id="SSF118310">
    <property type="entry name" value="AN1-like Zinc finger"/>
    <property type="match status" value="2"/>
</dbReference>
<name>A0AAD7CB24_9AGAR</name>
<dbReference type="InterPro" id="IPR057357">
    <property type="entry name" value="Znf-C2H2_ZFAND2A/B"/>
</dbReference>
<gene>
    <name evidence="8" type="ORF">FB45DRAFT_824159</name>
</gene>